<evidence type="ECO:0000313" key="4">
    <source>
        <dbReference type="Proteomes" id="UP000285961"/>
    </source>
</evidence>
<evidence type="ECO:0000313" key="3">
    <source>
        <dbReference type="EMBL" id="RJP64882.1"/>
    </source>
</evidence>
<accession>A0A419EPD2</accession>
<evidence type="ECO:0000256" key="2">
    <source>
        <dbReference type="SAM" id="Phobius"/>
    </source>
</evidence>
<feature type="region of interest" description="Disordered" evidence="1">
    <location>
        <begin position="1"/>
        <end position="21"/>
    </location>
</feature>
<gene>
    <name evidence="3" type="ORF">C4532_18510</name>
</gene>
<keyword evidence="2" id="KW-1133">Transmembrane helix</keyword>
<comment type="caution">
    <text evidence="3">The sequence shown here is derived from an EMBL/GenBank/DDBJ whole genome shotgun (WGS) entry which is preliminary data.</text>
</comment>
<dbReference type="AlphaFoldDB" id="A0A419EPD2"/>
<dbReference type="Pfam" id="PF09527">
    <property type="entry name" value="ATPase_gene1"/>
    <property type="match status" value="1"/>
</dbReference>
<name>A0A419EPD2_9BACT</name>
<protein>
    <submittedName>
        <fullName evidence="3">AtpZ/AtpI family protein</fullName>
    </submittedName>
</protein>
<proteinExistence type="predicted"/>
<evidence type="ECO:0000256" key="1">
    <source>
        <dbReference type="SAM" id="MobiDB-lite"/>
    </source>
</evidence>
<feature type="region of interest" description="Disordered" evidence="1">
    <location>
        <begin position="92"/>
        <end position="112"/>
    </location>
</feature>
<dbReference type="Proteomes" id="UP000285961">
    <property type="component" value="Unassembled WGS sequence"/>
</dbReference>
<organism evidence="3 4">
    <name type="scientific">Candidatus Abyssobacteria bacterium SURF_17</name>
    <dbReference type="NCBI Taxonomy" id="2093361"/>
    <lineage>
        <taxon>Bacteria</taxon>
        <taxon>Pseudomonadati</taxon>
        <taxon>Candidatus Hydrogenedentota</taxon>
        <taxon>Candidatus Abyssobacteria</taxon>
    </lineage>
</organism>
<keyword evidence="2" id="KW-0472">Membrane</keyword>
<feature type="transmembrane region" description="Helical" evidence="2">
    <location>
        <begin position="38"/>
        <end position="55"/>
    </location>
</feature>
<reference evidence="3 4" key="1">
    <citation type="journal article" date="2017" name="ISME J.">
        <title>Energy and carbon metabolisms in a deep terrestrial subsurface fluid microbial community.</title>
        <authorList>
            <person name="Momper L."/>
            <person name="Jungbluth S.P."/>
            <person name="Lee M.D."/>
            <person name="Amend J.P."/>
        </authorList>
    </citation>
    <scope>NUCLEOTIDE SEQUENCE [LARGE SCALE GENOMIC DNA]</scope>
    <source>
        <strain evidence="3">SURF_17</strain>
    </source>
</reference>
<dbReference type="EMBL" id="QZKI01000132">
    <property type="protein sequence ID" value="RJP64882.1"/>
    <property type="molecule type" value="Genomic_DNA"/>
</dbReference>
<feature type="transmembrane region" description="Helical" evidence="2">
    <location>
        <begin position="67"/>
        <end position="85"/>
    </location>
</feature>
<sequence length="112" mass="12472">MSNDNESSRQRGPTDRGGASGKSMWQYYAVAMRMVARYYVLTIEIAVAVIVPILIGRWLDGKTGREPWFTIAGMILGGAAAVRSAQRAYTEMLRDQDKGASTEKKAEEKQKR</sequence>
<dbReference type="InterPro" id="IPR032820">
    <property type="entry name" value="ATPase_put"/>
</dbReference>
<feature type="compositionally biased region" description="Basic and acidic residues" evidence="1">
    <location>
        <begin position="1"/>
        <end position="14"/>
    </location>
</feature>
<keyword evidence="2" id="KW-0812">Transmembrane</keyword>